<protein>
    <submittedName>
        <fullName evidence="1">Uncharacterized protein</fullName>
    </submittedName>
</protein>
<evidence type="ECO:0000313" key="1">
    <source>
        <dbReference type="EMBL" id="GAJ03323.1"/>
    </source>
</evidence>
<accession>X1TDC0</accession>
<reference evidence="1" key="1">
    <citation type="journal article" date="2014" name="Front. Microbiol.">
        <title>High frequency of phylogenetically diverse reductive dehalogenase-homologous genes in deep subseafloor sedimentary metagenomes.</title>
        <authorList>
            <person name="Kawai M."/>
            <person name="Futagami T."/>
            <person name="Toyoda A."/>
            <person name="Takaki Y."/>
            <person name="Nishi S."/>
            <person name="Hori S."/>
            <person name="Arai W."/>
            <person name="Tsubouchi T."/>
            <person name="Morono Y."/>
            <person name="Uchiyama I."/>
            <person name="Ito T."/>
            <person name="Fujiyama A."/>
            <person name="Inagaki F."/>
            <person name="Takami H."/>
        </authorList>
    </citation>
    <scope>NUCLEOTIDE SEQUENCE</scope>
    <source>
        <strain evidence="1">Expedition CK06-06</strain>
    </source>
</reference>
<sequence length="135" mass="14258">VRVFYIYGIVETAALAADVTLCYLDIFPTGGPAVEITKSGASPAMSNFEIGSGVIKTQEAGQIITVLRANVAMFAEEDADFKKVAKPFIAGKKSGAVTNIRFVYTTGTDLTLQTGVIHFVAQWQPLSSDGALVPA</sequence>
<gene>
    <name evidence="1" type="ORF">S12H4_53515</name>
</gene>
<comment type="caution">
    <text evidence="1">The sequence shown here is derived from an EMBL/GenBank/DDBJ whole genome shotgun (WGS) entry which is preliminary data.</text>
</comment>
<feature type="non-terminal residue" evidence="1">
    <location>
        <position position="1"/>
    </location>
</feature>
<name>X1TDC0_9ZZZZ</name>
<dbReference type="AlphaFoldDB" id="X1TDC0"/>
<dbReference type="EMBL" id="BARW01034080">
    <property type="protein sequence ID" value="GAJ03323.1"/>
    <property type="molecule type" value="Genomic_DNA"/>
</dbReference>
<organism evidence="1">
    <name type="scientific">marine sediment metagenome</name>
    <dbReference type="NCBI Taxonomy" id="412755"/>
    <lineage>
        <taxon>unclassified sequences</taxon>
        <taxon>metagenomes</taxon>
        <taxon>ecological metagenomes</taxon>
    </lineage>
</organism>
<proteinExistence type="predicted"/>